<feature type="transmembrane region" description="Helical" evidence="1">
    <location>
        <begin position="52"/>
        <end position="71"/>
    </location>
</feature>
<name>A0A9P6IU05_9FUNG</name>
<evidence type="ECO:0000313" key="2">
    <source>
        <dbReference type="EMBL" id="KAF9947373.1"/>
    </source>
</evidence>
<protein>
    <recommendedName>
        <fullName evidence="4">Ion transport domain-containing protein</fullName>
    </recommendedName>
</protein>
<organism evidence="2 3">
    <name type="scientific">Modicella reniformis</name>
    <dbReference type="NCBI Taxonomy" id="1440133"/>
    <lineage>
        <taxon>Eukaryota</taxon>
        <taxon>Fungi</taxon>
        <taxon>Fungi incertae sedis</taxon>
        <taxon>Mucoromycota</taxon>
        <taxon>Mortierellomycotina</taxon>
        <taxon>Mortierellomycetes</taxon>
        <taxon>Mortierellales</taxon>
        <taxon>Mortierellaceae</taxon>
        <taxon>Modicella</taxon>
    </lineage>
</organism>
<keyword evidence="3" id="KW-1185">Reference proteome</keyword>
<keyword evidence="1" id="KW-0812">Transmembrane</keyword>
<evidence type="ECO:0000313" key="3">
    <source>
        <dbReference type="Proteomes" id="UP000749646"/>
    </source>
</evidence>
<keyword evidence="1" id="KW-1133">Transmembrane helix</keyword>
<evidence type="ECO:0000256" key="1">
    <source>
        <dbReference type="SAM" id="Phobius"/>
    </source>
</evidence>
<proteinExistence type="predicted"/>
<dbReference type="AlphaFoldDB" id="A0A9P6IU05"/>
<dbReference type="EMBL" id="JAAAHW010007579">
    <property type="protein sequence ID" value="KAF9947373.1"/>
    <property type="molecule type" value="Genomic_DNA"/>
</dbReference>
<feature type="non-terminal residue" evidence="2">
    <location>
        <position position="254"/>
    </location>
</feature>
<accession>A0A9P6IU05</accession>
<dbReference type="Proteomes" id="UP000749646">
    <property type="component" value="Unassembled WGS sequence"/>
</dbReference>
<keyword evidence="1" id="KW-0472">Membrane</keyword>
<feature type="transmembrane region" description="Helical" evidence="1">
    <location>
        <begin position="15"/>
        <end position="31"/>
    </location>
</feature>
<sequence>TIIEDTGIDTDPSQIWIMTFAILFQYLNMAGRFNSVDKSLEKGTTGFNVTMVAFYFIMAILLLNLLIALMYDVFTECEKDGDIVHLNRLAEIVTDVEKYVMSNKARARTDYYPKYMYYGASAEDVVRFHSKYSISGISGDSCARGNDEVKQELAKLKEHVVNEVKQELTTLKALVASSHDGIEVKQELATLKAQVASSHGSIDEVKQELVELRGLIKDLLLEMRTRDVLEMRTRDVIEMRTRNRLETRSRNATF</sequence>
<evidence type="ECO:0008006" key="4">
    <source>
        <dbReference type="Google" id="ProtNLM"/>
    </source>
</evidence>
<reference evidence="2" key="1">
    <citation type="journal article" date="2020" name="Fungal Divers.">
        <title>Resolving the Mortierellaceae phylogeny through synthesis of multi-gene phylogenetics and phylogenomics.</title>
        <authorList>
            <person name="Vandepol N."/>
            <person name="Liber J."/>
            <person name="Desiro A."/>
            <person name="Na H."/>
            <person name="Kennedy M."/>
            <person name="Barry K."/>
            <person name="Grigoriev I.V."/>
            <person name="Miller A.N."/>
            <person name="O'Donnell K."/>
            <person name="Stajich J.E."/>
            <person name="Bonito G."/>
        </authorList>
    </citation>
    <scope>NUCLEOTIDE SEQUENCE</scope>
    <source>
        <strain evidence="2">MES-2147</strain>
    </source>
</reference>
<dbReference type="OrthoDB" id="2352140at2759"/>
<comment type="caution">
    <text evidence="2">The sequence shown here is derived from an EMBL/GenBank/DDBJ whole genome shotgun (WGS) entry which is preliminary data.</text>
</comment>
<gene>
    <name evidence="2" type="ORF">BGZ65_008860</name>
</gene>